<protein>
    <submittedName>
        <fullName evidence="3">Uncharacterized protein</fullName>
    </submittedName>
</protein>
<dbReference type="AlphaFoldDB" id="A0AAV3ZVG0"/>
<evidence type="ECO:0000256" key="1">
    <source>
        <dbReference type="SAM" id="MobiDB-lite"/>
    </source>
</evidence>
<evidence type="ECO:0000313" key="3">
    <source>
        <dbReference type="EMBL" id="GFN98422.1"/>
    </source>
</evidence>
<evidence type="ECO:0000256" key="2">
    <source>
        <dbReference type="SAM" id="SignalP"/>
    </source>
</evidence>
<organism evidence="3 4">
    <name type="scientific">Plakobranchus ocellatus</name>
    <dbReference type="NCBI Taxonomy" id="259542"/>
    <lineage>
        <taxon>Eukaryota</taxon>
        <taxon>Metazoa</taxon>
        <taxon>Spiralia</taxon>
        <taxon>Lophotrochozoa</taxon>
        <taxon>Mollusca</taxon>
        <taxon>Gastropoda</taxon>
        <taxon>Heterobranchia</taxon>
        <taxon>Euthyneura</taxon>
        <taxon>Panpulmonata</taxon>
        <taxon>Sacoglossa</taxon>
        <taxon>Placobranchoidea</taxon>
        <taxon>Plakobranchidae</taxon>
        <taxon>Plakobranchus</taxon>
    </lineage>
</organism>
<name>A0AAV3ZVG0_9GAST</name>
<gene>
    <name evidence="3" type="ORF">PoB_002492800</name>
</gene>
<keyword evidence="4" id="KW-1185">Reference proteome</keyword>
<proteinExistence type="predicted"/>
<keyword evidence="2" id="KW-0732">Signal</keyword>
<reference evidence="3 4" key="1">
    <citation type="journal article" date="2021" name="Elife">
        <title>Chloroplast acquisition without the gene transfer in kleptoplastic sea slugs, Plakobranchus ocellatus.</title>
        <authorList>
            <person name="Maeda T."/>
            <person name="Takahashi S."/>
            <person name="Yoshida T."/>
            <person name="Shimamura S."/>
            <person name="Takaki Y."/>
            <person name="Nagai Y."/>
            <person name="Toyoda A."/>
            <person name="Suzuki Y."/>
            <person name="Arimoto A."/>
            <person name="Ishii H."/>
            <person name="Satoh N."/>
            <person name="Nishiyama T."/>
            <person name="Hasebe M."/>
            <person name="Maruyama T."/>
            <person name="Minagawa J."/>
            <person name="Obokata J."/>
            <person name="Shigenobu S."/>
        </authorList>
    </citation>
    <scope>NUCLEOTIDE SEQUENCE [LARGE SCALE GENOMIC DNA]</scope>
</reference>
<feature type="signal peptide" evidence="2">
    <location>
        <begin position="1"/>
        <end position="24"/>
    </location>
</feature>
<comment type="caution">
    <text evidence="3">The sequence shown here is derived from an EMBL/GenBank/DDBJ whole genome shotgun (WGS) entry which is preliminary data.</text>
</comment>
<sequence>MYSKSLAVVTSSLLIVLCLQGVQSNPTQSPTSRGLWGQLNYETPSTPSPENVNCYVEIPSTTLAPGRCSRLGQLYTCQAGVYMATSDHCARIMNAYHAP</sequence>
<dbReference type="Proteomes" id="UP000735302">
    <property type="component" value="Unassembled WGS sequence"/>
</dbReference>
<dbReference type="EMBL" id="BLXT01002845">
    <property type="protein sequence ID" value="GFN98422.1"/>
    <property type="molecule type" value="Genomic_DNA"/>
</dbReference>
<feature type="chain" id="PRO_5043450162" evidence="2">
    <location>
        <begin position="25"/>
        <end position="99"/>
    </location>
</feature>
<evidence type="ECO:0000313" key="4">
    <source>
        <dbReference type="Proteomes" id="UP000735302"/>
    </source>
</evidence>
<feature type="region of interest" description="Disordered" evidence="1">
    <location>
        <begin position="24"/>
        <end position="46"/>
    </location>
</feature>
<accession>A0AAV3ZVG0</accession>